<evidence type="ECO:0000256" key="7">
    <source>
        <dbReference type="ARBA" id="ARBA00023002"/>
    </source>
</evidence>
<dbReference type="Gene3D" id="1.10.630.10">
    <property type="entry name" value="Cytochrome P450"/>
    <property type="match status" value="1"/>
</dbReference>
<evidence type="ECO:0000256" key="12">
    <source>
        <dbReference type="RuleBase" id="RU000461"/>
    </source>
</evidence>
<evidence type="ECO:0000256" key="2">
    <source>
        <dbReference type="ARBA" id="ARBA00010617"/>
    </source>
</evidence>
<keyword evidence="4" id="KW-0812">Transmembrane</keyword>
<evidence type="ECO:0000256" key="3">
    <source>
        <dbReference type="ARBA" id="ARBA00022617"/>
    </source>
</evidence>
<evidence type="ECO:0000256" key="5">
    <source>
        <dbReference type="ARBA" id="ARBA00022723"/>
    </source>
</evidence>
<dbReference type="InterPro" id="IPR050665">
    <property type="entry name" value="Cytochrome_P450_Monooxygen"/>
</dbReference>
<feature type="binding site" description="axial binding residue" evidence="11">
    <location>
        <position position="465"/>
    </location>
    <ligand>
        <name>heme</name>
        <dbReference type="ChEBI" id="CHEBI:30413"/>
    </ligand>
    <ligandPart>
        <name>Fe</name>
        <dbReference type="ChEBI" id="CHEBI:18248"/>
    </ligandPart>
</feature>
<dbReference type="GO" id="GO:0005506">
    <property type="term" value="F:iron ion binding"/>
    <property type="evidence" value="ECO:0007669"/>
    <property type="project" value="InterPro"/>
</dbReference>
<dbReference type="SUPFAM" id="SSF48264">
    <property type="entry name" value="Cytochrome P450"/>
    <property type="match status" value="1"/>
</dbReference>
<keyword evidence="7 12" id="KW-0560">Oxidoreductase</keyword>
<evidence type="ECO:0000256" key="11">
    <source>
        <dbReference type="PIRSR" id="PIRSR602401-1"/>
    </source>
</evidence>
<accession>A0AAW2NZB5</accession>
<name>A0AAW2NZB5_9LAMI</name>
<comment type="caution">
    <text evidence="13">The sequence shown here is derived from an EMBL/GenBank/DDBJ whole genome shotgun (WGS) entry which is preliminary data.</text>
</comment>
<evidence type="ECO:0000256" key="1">
    <source>
        <dbReference type="ARBA" id="ARBA00004167"/>
    </source>
</evidence>
<dbReference type="GO" id="GO:0016705">
    <property type="term" value="F:oxidoreductase activity, acting on paired donors, with incorporation or reduction of molecular oxygen"/>
    <property type="evidence" value="ECO:0007669"/>
    <property type="project" value="InterPro"/>
</dbReference>
<reference evidence="13" key="1">
    <citation type="submission" date="2020-06" db="EMBL/GenBank/DDBJ databases">
        <authorList>
            <person name="Li T."/>
            <person name="Hu X."/>
            <person name="Zhang T."/>
            <person name="Song X."/>
            <person name="Zhang H."/>
            <person name="Dai N."/>
            <person name="Sheng W."/>
            <person name="Hou X."/>
            <person name="Wei L."/>
        </authorList>
    </citation>
    <scope>NUCLEOTIDE SEQUENCE</scope>
    <source>
        <strain evidence="13">G01</strain>
        <tissue evidence="13">Leaf</tissue>
    </source>
</reference>
<evidence type="ECO:0000256" key="9">
    <source>
        <dbReference type="ARBA" id="ARBA00023033"/>
    </source>
</evidence>
<dbReference type="GO" id="GO:0020037">
    <property type="term" value="F:heme binding"/>
    <property type="evidence" value="ECO:0007669"/>
    <property type="project" value="InterPro"/>
</dbReference>
<keyword evidence="8 11" id="KW-0408">Iron</keyword>
<dbReference type="PROSITE" id="PS00086">
    <property type="entry name" value="CYTOCHROME_P450"/>
    <property type="match status" value="1"/>
</dbReference>
<keyword evidence="6" id="KW-1133">Transmembrane helix</keyword>
<keyword evidence="9 12" id="KW-0503">Monooxygenase</keyword>
<dbReference type="GO" id="GO:0016020">
    <property type="term" value="C:membrane"/>
    <property type="evidence" value="ECO:0007669"/>
    <property type="project" value="UniProtKB-SubCell"/>
</dbReference>
<comment type="subcellular location">
    <subcellularLocation>
        <location evidence="1">Membrane</location>
        <topology evidence="1">Single-pass membrane protein</topology>
    </subcellularLocation>
</comment>
<evidence type="ECO:0000313" key="13">
    <source>
        <dbReference type="EMBL" id="KAL0348929.1"/>
    </source>
</evidence>
<gene>
    <name evidence="13" type="ORF">Sangu_1120700</name>
</gene>
<organism evidence="13">
    <name type="scientific">Sesamum angustifolium</name>
    <dbReference type="NCBI Taxonomy" id="2727405"/>
    <lineage>
        <taxon>Eukaryota</taxon>
        <taxon>Viridiplantae</taxon>
        <taxon>Streptophyta</taxon>
        <taxon>Embryophyta</taxon>
        <taxon>Tracheophyta</taxon>
        <taxon>Spermatophyta</taxon>
        <taxon>Magnoliopsida</taxon>
        <taxon>eudicotyledons</taxon>
        <taxon>Gunneridae</taxon>
        <taxon>Pentapetalae</taxon>
        <taxon>asterids</taxon>
        <taxon>lamiids</taxon>
        <taxon>Lamiales</taxon>
        <taxon>Pedaliaceae</taxon>
        <taxon>Sesamum</taxon>
    </lineage>
</organism>
<proteinExistence type="inferred from homology"/>
<evidence type="ECO:0000256" key="8">
    <source>
        <dbReference type="ARBA" id="ARBA00023004"/>
    </source>
</evidence>
<sequence length="517" mass="59529">MFGTIVIIAVLVLVVRGAWRFLDTYWFRPKKLEKILRKQGLTGNPYRFFFGDARETGKMFKESYSKPIGITDDIAPRVIPFVIKTLKTYGEKSFIWVGPKPVVFIFDLEVMKIVLNKYILYQKPFKESNPIFKRLVGGLLVYEGEQWSQNRKKLNPAFHLDKLKELVSRMQIQGQETMDEWSSMMPKDGSPLVVDVYPYLKIYTGCVVSHTLFSTTPTPLVKRTFTIISELTHISNQAQPFTFPGEKYFLKKYKRANEIENELTATFTAMIEERLKKRKGGERKEEPDLFDLVVDEVEEVDKTNDKNARAAAVYEIIQQCKLFYVAGHETTANLLSWTIVMLSYHKEWQTRAREEVFQVFGDRKNITADDLADLKYITMIVNETLRLFPPAVELTRLVEEDTTLGDLFLPKGSMVMMPVVLVHRDTKIWGPDAMEFKPDRFADGVLKAANGHSAFLPFGWGVRTCIGANLAMMEAKSFMALLLRNFTFELSPKYAHAPLVTLLMQPQYDVPVVMRKL</sequence>
<dbReference type="PRINTS" id="PR00463">
    <property type="entry name" value="EP450I"/>
</dbReference>
<evidence type="ECO:0000256" key="10">
    <source>
        <dbReference type="ARBA" id="ARBA00023136"/>
    </source>
</evidence>
<comment type="cofactor">
    <cofactor evidence="11">
        <name>heme</name>
        <dbReference type="ChEBI" id="CHEBI:30413"/>
    </cofactor>
</comment>
<keyword evidence="5 11" id="KW-0479">Metal-binding</keyword>
<evidence type="ECO:0000256" key="6">
    <source>
        <dbReference type="ARBA" id="ARBA00022989"/>
    </source>
</evidence>
<evidence type="ECO:0000256" key="4">
    <source>
        <dbReference type="ARBA" id="ARBA00022692"/>
    </source>
</evidence>
<dbReference type="InterPro" id="IPR002401">
    <property type="entry name" value="Cyt_P450_E_grp-I"/>
</dbReference>
<dbReference type="InterPro" id="IPR036396">
    <property type="entry name" value="Cyt_P450_sf"/>
</dbReference>
<dbReference type="EMBL" id="JACGWK010000006">
    <property type="protein sequence ID" value="KAL0348929.1"/>
    <property type="molecule type" value="Genomic_DNA"/>
</dbReference>
<dbReference type="GO" id="GO:0004497">
    <property type="term" value="F:monooxygenase activity"/>
    <property type="evidence" value="ECO:0007669"/>
    <property type="project" value="UniProtKB-KW"/>
</dbReference>
<dbReference type="InterPro" id="IPR001128">
    <property type="entry name" value="Cyt_P450"/>
</dbReference>
<keyword evidence="10" id="KW-0472">Membrane</keyword>
<dbReference type="PANTHER" id="PTHR24282:SF273">
    <property type="entry name" value="CYTOCHROME P450 CYP72A219-LIKE"/>
    <property type="match status" value="1"/>
</dbReference>
<protein>
    <submittedName>
        <fullName evidence="13">7-deoxyloganic acid hydroxylase</fullName>
    </submittedName>
</protein>
<dbReference type="InterPro" id="IPR017972">
    <property type="entry name" value="Cyt_P450_CS"/>
</dbReference>
<dbReference type="PRINTS" id="PR00385">
    <property type="entry name" value="P450"/>
</dbReference>
<keyword evidence="3 11" id="KW-0349">Heme</keyword>
<dbReference type="Pfam" id="PF00067">
    <property type="entry name" value="p450"/>
    <property type="match status" value="1"/>
</dbReference>
<reference evidence="13" key="2">
    <citation type="journal article" date="2024" name="Plant">
        <title>Genomic evolution and insights into agronomic trait innovations of Sesamum species.</title>
        <authorList>
            <person name="Miao H."/>
            <person name="Wang L."/>
            <person name="Qu L."/>
            <person name="Liu H."/>
            <person name="Sun Y."/>
            <person name="Le M."/>
            <person name="Wang Q."/>
            <person name="Wei S."/>
            <person name="Zheng Y."/>
            <person name="Lin W."/>
            <person name="Duan Y."/>
            <person name="Cao H."/>
            <person name="Xiong S."/>
            <person name="Wang X."/>
            <person name="Wei L."/>
            <person name="Li C."/>
            <person name="Ma Q."/>
            <person name="Ju M."/>
            <person name="Zhao R."/>
            <person name="Li G."/>
            <person name="Mu C."/>
            <person name="Tian Q."/>
            <person name="Mei H."/>
            <person name="Zhang T."/>
            <person name="Gao T."/>
            <person name="Zhang H."/>
        </authorList>
    </citation>
    <scope>NUCLEOTIDE SEQUENCE</scope>
    <source>
        <strain evidence="13">G01</strain>
    </source>
</reference>
<dbReference type="PANTHER" id="PTHR24282">
    <property type="entry name" value="CYTOCHROME P450 FAMILY MEMBER"/>
    <property type="match status" value="1"/>
</dbReference>
<dbReference type="AlphaFoldDB" id="A0AAW2NZB5"/>
<comment type="similarity">
    <text evidence="2 12">Belongs to the cytochrome P450 family.</text>
</comment>